<accession>A0A1C3P5U7</accession>
<proteinExistence type="predicted"/>
<keyword evidence="1" id="KW-1133">Transmembrane helix</keyword>
<evidence type="ECO:0000313" key="2">
    <source>
        <dbReference type="EMBL" id="SBW25207.1"/>
    </source>
</evidence>
<keyword evidence="1" id="KW-0472">Membrane</keyword>
<evidence type="ECO:0000313" key="3">
    <source>
        <dbReference type="Proteomes" id="UP000199013"/>
    </source>
</evidence>
<organism evidence="2 3">
    <name type="scientific">Candidatus Protofrankia californiensis</name>
    <dbReference type="NCBI Taxonomy" id="1839754"/>
    <lineage>
        <taxon>Bacteria</taxon>
        <taxon>Bacillati</taxon>
        <taxon>Actinomycetota</taxon>
        <taxon>Actinomycetes</taxon>
        <taxon>Frankiales</taxon>
        <taxon>Frankiaceae</taxon>
        <taxon>Protofrankia</taxon>
    </lineage>
</organism>
<sequence length="95" mass="10507">MNEVAIFGLAVRFSGAAGGGIFWRLPQKSGARFRNAAENRLWRGNLHYHNDHKNPHSTTCTGRIPDPVHVVVGSVVTTCRDGDVPRLSRKDGSRR</sequence>
<keyword evidence="1" id="KW-0812">Transmembrane</keyword>
<name>A0A1C3P5U7_9ACTN</name>
<dbReference type="Proteomes" id="UP000199013">
    <property type="component" value="Unassembled WGS sequence"/>
</dbReference>
<protein>
    <submittedName>
        <fullName evidence="2">Uncharacterized protein</fullName>
    </submittedName>
</protein>
<feature type="transmembrane region" description="Helical" evidence="1">
    <location>
        <begin position="6"/>
        <end position="25"/>
    </location>
</feature>
<reference evidence="3" key="1">
    <citation type="submission" date="2016-02" db="EMBL/GenBank/DDBJ databases">
        <authorList>
            <person name="Wibberg D."/>
        </authorList>
    </citation>
    <scope>NUCLEOTIDE SEQUENCE [LARGE SCALE GENOMIC DNA]</scope>
</reference>
<dbReference type="AlphaFoldDB" id="A0A1C3P5U7"/>
<keyword evidence="3" id="KW-1185">Reference proteome</keyword>
<evidence type="ECO:0000256" key="1">
    <source>
        <dbReference type="SAM" id="Phobius"/>
    </source>
</evidence>
<gene>
    <name evidence="2" type="ORF">FDG2_4456</name>
</gene>
<dbReference type="EMBL" id="FLUV01001869">
    <property type="protein sequence ID" value="SBW25207.1"/>
    <property type="molecule type" value="Genomic_DNA"/>
</dbReference>